<reference evidence="1" key="1">
    <citation type="submission" date="2023-06" db="EMBL/GenBank/DDBJ databases">
        <title>Genome-scale phylogeny and comparative genomics of the fungal order Sordariales.</title>
        <authorList>
            <consortium name="Lawrence Berkeley National Laboratory"/>
            <person name="Hensen N."/>
            <person name="Bonometti L."/>
            <person name="Westerberg I."/>
            <person name="Brannstrom I.O."/>
            <person name="Guillou S."/>
            <person name="Cros-Aarteil S."/>
            <person name="Calhoun S."/>
            <person name="Haridas S."/>
            <person name="Kuo A."/>
            <person name="Mondo S."/>
            <person name="Pangilinan J."/>
            <person name="Riley R."/>
            <person name="Labutti K."/>
            <person name="Andreopoulos B."/>
            <person name="Lipzen A."/>
            <person name="Chen C."/>
            <person name="Yanf M."/>
            <person name="Daum C."/>
            <person name="Ng V."/>
            <person name="Clum A."/>
            <person name="Steindorff A."/>
            <person name="Ohm R."/>
            <person name="Martin F."/>
            <person name="Silar P."/>
            <person name="Natvig D."/>
            <person name="Lalanne C."/>
            <person name="Gautier V."/>
            <person name="Ament-Velasquez S.L."/>
            <person name="Kruys A."/>
            <person name="Hutchinson M.I."/>
            <person name="Powell A.J."/>
            <person name="Barry K."/>
            <person name="Miller A.N."/>
            <person name="Grigoriev I.V."/>
            <person name="Debuchy R."/>
            <person name="Gladieux P."/>
            <person name="Thoren M.H."/>
            <person name="Johannesson H."/>
        </authorList>
    </citation>
    <scope>NUCLEOTIDE SEQUENCE</scope>
    <source>
        <strain evidence="1">8032-3</strain>
    </source>
</reference>
<dbReference type="Proteomes" id="UP001244011">
    <property type="component" value="Unassembled WGS sequence"/>
</dbReference>
<organism evidence="1 2">
    <name type="scientific">Phialemonium atrogriseum</name>
    <dbReference type="NCBI Taxonomy" id="1093897"/>
    <lineage>
        <taxon>Eukaryota</taxon>
        <taxon>Fungi</taxon>
        <taxon>Dikarya</taxon>
        <taxon>Ascomycota</taxon>
        <taxon>Pezizomycotina</taxon>
        <taxon>Sordariomycetes</taxon>
        <taxon>Sordariomycetidae</taxon>
        <taxon>Cephalothecales</taxon>
        <taxon>Cephalothecaceae</taxon>
        <taxon>Phialemonium</taxon>
    </lineage>
</organism>
<keyword evidence="2" id="KW-1185">Reference proteome</keyword>
<sequence length="299" mass="33512">MGSSNSTTSKPASAISKPRLRTLKSGTYEDLADTTVKYKIVQEITRKALQLLSTPEGKSSLVQVARIIVRETDQDQLTIKEEEFRQRPTWYIDRFLSAVAEEFPNIDLKAMHSDSQPTLYDWGTDVEKYSPRAHGYLELNETVLDQMDGIQQSTPKDAMPHQRYYIFKFLMIIATAHELVHFLRGYLLASGSPQTPPKVRVSGYETHPDDDLCGLPRGEAGRFWETILLGGIVESWTNPSIKPSDENYKTQAGIPYLLQDGAVTAGARLIPKQTALEFAAGSKCLYNYSEVLSCPCINK</sequence>
<dbReference type="RefSeq" id="XP_060277978.1">
    <property type="nucleotide sequence ID" value="XM_060429401.1"/>
</dbReference>
<comment type="caution">
    <text evidence="1">The sequence shown here is derived from an EMBL/GenBank/DDBJ whole genome shotgun (WGS) entry which is preliminary data.</text>
</comment>
<dbReference type="GeneID" id="85312588"/>
<proteinExistence type="predicted"/>
<dbReference type="EMBL" id="MU839052">
    <property type="protein sequence ID" value="KAK1761765.1"/>
    <property type="molecule type" value="Genomic_DNA"/>
</dbReference>
<evidence type="ECO:0000313" key="2">
    <source>
        <dbReference type="Proteomes" id="UP001244011"/>
    </source>
</evidence>
<dbReference type="AlphaFoldDB" id="A0AAJ0BNW1"/>
<evidence type="ECO:0000313" key="1">
    <source>
        <dbReference type="EMBL" id="KAK1761765.1"/>
    </source>
</evidence>
<accession>A0AAJ0BNW1</accession>
<gene>
    <name evidence="1" type="ORF">QBC33DRAFT_553372</name>
</gene>
<name>A0AAJ0BNW1_9PEZI</name>
<protein>
    <submittedName>
        <fullName evidence="1">Uncharacterized protein</fullName>
    </submittedName>
</protein>